<evidence type="ECO:0000313" key="2">
    <source>
        <dbReference type="EMBL" id="GAU95192.1"/>
    </source>
</evidence>
<evidence type="ECO:0000256" key="1">
    <source>
        <dbReference type="SAM" id="MobiDB-lite"/>
    </source>
</evidence>
<reference evidence="2 3" key="1">
    <citation type="journal article" date="2016" name="Nat. Commun.">
        <title>Extremotolerant tardigrade genome and improved radiotolerance of human cultured cells by tardigrade-unique protein.</title>
        <authorList>
            <person name="Hashimoto T."/>
            <person name="Horikawa D.D."/>
            <person name="Saito Y."/>
            <person name="Kuwahara H."/>
            <person name="Kozuka-Hata H."/>
            <person name="Shin-I T."/>
            <person name="Minakuchi Y."/>
            <person name="Ohishi K."/>
            <person name="Motoyama A."/>
            <person name="Aizu T."/>
            <person name="Enomoto A."/>
            <person name="Kondo K."/>
            <person name="Tanaka S."/>
            <person name="Hara Y."/>
            <person name="Koshikawa S."/>
            <person name="Sagara H."/>
            <person name="Miura T."/>
            <person name="Yokobori S."/>
            <person name="Miyagawa K."/>
            <person name="Suzuki Y."/>
            <person name="Kubo T."/>
            <person name="Oyama M."/>
            <person name="Kohara Y."/>
            <person name="Fujiyama A."/>
            <person name="Arakawa K."/>
            <person name="Katayama T."/>
            <person name="Toyoda A."/>
            <person name="Kunieda T."/>
        </authorList>
    </citation>
    <scope>NUCLEOTIDE SEQUENCE [LARGE SCALE GENOMIC DNA]</scope>
    <source>
        <strain evidence="2 3">YOKOZUNA-1</strain>
    </source>
</reference>
<organism evidence="2 3">
    <name type="scientific">Ramazzottius varieornatus</name>
    <name type="common">Water bear</name>
    <name type="synonym">Tardigrade</name>
    <dbReference type="NCBI Taxonomy" id="947166"/>
    <lineage>
        <taxon>Eukaryota</taxon>
        <taxon>Metazoa</taxon>
        <taxon>Ecdysozoa</taxon>
        <taxon>Tardigrada</taxon>
        <taxon>Eutardigrada</taxon>
        <taxon>Parachela</taxon>
        <taxon>Hypsibioidea</taxon>
        <taxon>Ramazzottiidae</taxon>
        <taxon>Ramazzottius</taxon>
    </lineage>
</organism>
<proteinExistence type="predicted"/>
<name>A0A1D1V5A5_RAMVA</name>
<sequence>MDLNVTAQRDDGTSSSPSFAEQAVSPVYESENVVGTSTAGPLIASTSRARSNSSNSALHSKEARPTVSSSYGGDSHRRQIQVMERTGGGASDSDSEH</sequence>
<accession>A0A1D1V5A5</accession>
<protein>
    <submittedName>
        <fullName evidence="2">Uncharacterized protein</fullName>
    </submittedName>
</protein>
<gene>
    <name evidence="2" type="primary">RvY_06852-1</name>
    <name evidence="2" type="synonym">RvY_06852.1</name>
    <name evidence="2" type="ORF">RvY_06852</name>
</gene>
<dbReference type="Proteomes" id="UP000186922">
    <property type="component" value="Unassembled WGS sequence"/>
</dbReference>
<feature type="compositionally biased region" description="Low complexity" evidence="1">
    <location>
        <begin position="44"/>
        <end position="57"/>
    </location>
</feature>
<comment type="caution">
    <text evidence="2">The sequence shown here is derived from an EMBL/GenBank/DDBJ whole genome shotgun (WGS) entry which is preliminary data.</text>
</comment>
<evidence type="ECO:0000313" key="3">
    <source>
        <dbReference type="Proteomes" id="UP000186922"/>
    </source>
</evidence>
<feature type="region of interest" description="Disordered" evidence="1">
    <location>
        <begin position="1"/>
        <end position="97"/>
    </location>
</feature>
<keyword evidence="3" id="KW-1185">Reference proteome</keyword>
<dbReference type="AlphaFoldDB" id="A0A1D1V5A5"/>
<dbReference type="EMBL" id="BDGG01000003">
    <property type="protein sequence ID" value="GAU95192.1"/>
    <property type="molecule type" value="Genomic_DNA"/>
</dbReference>